<evidence type="ECO:0000313" key="2">
    <source>
        <dbReference type="EMBL" id="CAI2178067.1"/>
    </source>
</evidence>
<protein>
    <submittedName>
        <fullName evidence="2">15013_t:CDS:1</fullName>
    </submittedName>
</protein>
<comment type="caution">
    <text evidence="2">The sequence shown here is derived from an EMBL/GenBank/DDBJ whole genome shotgun (WGS) entry which is preliminary data.</text>
</comment>
<sequence length="195" mass="22258">MDNNNNQQFNPGQYYHQESPIFNNRESSTNQYIVTSEPYNAEPIYHQQQPQQVIDMQRRLPPIPSEYLTASTTPFSGVDHNIPPEERKFTGVTSLEQLWRMEFFYQGKPTLKFWFALFWLLYFTFIVIVLIVGIMQGVGNSGSKFGGDNHCLNLVPNCKPGEFQCGNGKSATGCPEIYCSKIETDDICYPTSSSK</sequence>
<keyword evidence="1" id="KW-0812">Transmembrane</keyword>
<feature type="transmembrane region" description="Helical" evidence="1">
    <location>
        <begin position="113"/>
        <end position="135"/>
    </location>
</feature>
<proteinExistence type="predicted"/>
<dbReference type="AlphaFoldDB" id="A0A9W4SQN7"/>
<gene>
    <name evidence="2" type="ORF">FWILDA_LOCUS8400</name>
</gene>
<keyword evidence="3" id="KW-1185">Reference proteome</keyword>
<evidence type="ECO:0000256" key="1">
    <source>
        <dbReference type="SAM" id="Phobius"/>
    </source>
</evidence>
<organism evidence="2 3">
    <name type="scientific">Funneliformis geosporum</name>
    <dbReference type="NCBI Taxonomy" id="1117311"/>
    <lineage>
        <taxon>Eukaryota</taxon>
        <taxon>Fungi</taxon>
        <taxon>Fungi incertae sedis</taxon>
        <taxon>Mucoromycota</taxon>
        <taxon>Glomeromycotina</taxon>
        <taxon>Glomeromycetes</taxon>
        <taxon>Glomerales</taxon>
        <taxon>Glomeraceae</taxon>
        <taxon>Funneliformis</taxon>
    </lineage>
</organism>
<keyword evidence="1" id="KW-0472">Membrane</keyword>
<evidence type="ECO:0000313" key="3">
    <source>
        <dbReference type="Proteomes" id="UP001153678"/>
    </source>
</evidence>
<accession>A0A9W4SQN7</accession>
<dbReference type="EMBL" id="CAMKVN010001786">
    <property type="protein sequence ID" value="CAI2178067.1"/>
    <property type="molecule type" value="Genomic_DNA"/>
</dbReference>
<reference evidence="2" key="1">
    <citation type="submission" date="2022-08" db="EMBL/GenBank/DDBJ databases">
        <authorList>
            <person name="Kallberg Y."/>
            <person name="Tangrot J."/>
            <person name="Rosling A."/>
        </authorList>
    </citation>
    <scope>NUCLEOTIDE SEQUENCE</scope>
    <source>
        <strain evidence="2">Wild A</strain>
    </source>
</reference>
<dbReference type="OrthoDB" id="10486093at2759"/>
<dbReference type="Proteomes" id="UP001153678">
    <property type="component" value="Unassembled WGS sequence"/>
</dbReference>
<keyword evidence="1" id="KW-1133">Transmembrane helix</keyword>
<name>A0A9W4SQN7_9GLOM</name>